<dbReference type="PANTHER" id="PTHR27008">
    <property type="entry name" value="OS04G0122200 PROTEIN"/>
    <property type="match status" value="1"/>
</dbReference>
<dbReference type="Gene3D" id="3.30.200.20">
    <property type="entry name" value="Phosphorylase Kinase, domain 1"/>
    <property type="match status" value="1"/>
</dbReference>
<dbReference type="GO" id="GO:0016020">
    <property type="term" value="C:membrane"/>
    <property type="evidence" value="ECO:0007669"/>
    <property type="project" value="UniProtKB-SubCell"/>
</dbReference>
<evidence type="ECO:0000313" key="8">
    <source>
        <dbReference type="Proteomes" id="UP000224567"/>
    </source>
</evidence>
<dbReference type="EMBL" id="MLFT02000004">
    <property type="protein sequence ID" value="PHT49617.1"/>
    <property type="molecule type" value="Genomic_DNA"/>
</dbReference>
<name>A0A2G2WWK4_CAPBA</name>
<protein>
    <recommendedName>
        <fullName evidence="9">Protein kinase domain-containing protein</fullName>
    </recommendedName>
</protein>
<comment type="subcellular location">
    <subcellularLocation>
        <location evidence="1">Membrane</location>
    </subcellularLocation>
</comment>
<evidence type="ECO:0000313" key="7">
    <source>
        <dbReference type="EMBL" id="PHT49617.1"/>
    </source>
</evidence>
<evidence type="ECO:0008006" key="9">
    <source>
        <dbReference type="Google" id="ProtNLM"/>
    </source>
</evidence>
<evidence type="ECO:0000256" key="3">
    <source>
        <dbReference type="ARBA" id="ARBA00022692"/>
    </source>
</evidence>
<dbReference type="PANTHER" id="PTHR27008:SF585">
    <property type="entry name" value="PROTEIN KINASE DOMAIN-CONTAINING PROTEIN"/>
    <property type="match status" value="1"/>
</dbReference>
<evidence type="ECO:0000256" key="6">
    <source>
        <dbReference type="ARBA" id="ARBA00023136"/>
    </source>
</evidence>
<keyword evidence="2" id="KW-0433">Leucine-rich repeat</keyword>
<gene>
    <name evidence="7" type="ORF">CQW23_09364</name>
</gene>
<organism evidence="7 8">
    <name type="scientific">Capsicum baccatum</name>
    <name type="common">Peruvian pepper</name>
    <dbReference type="NCBI Taxonomy" id="33114"/>
    <lineage>
        <taxon>Eukaryota</taxon>
        <taxon>Viridiplantae</taxon>
        <taxon>Streptophyta</taxon>
        <taxon>Embryophyta</taxon>
        <taxon>Tracheophyta</taxon>
        <taxon>Spermatophyta</taxon>
        <taxon>Magnoliopsida</taxon>
        <taxon>eudicotyledons</taxon>
        <taxon>Gunneridae</taxon>
        <taxon>Pentapetalae</taxon>
        <taxon>asterids</taxon>
        <taxon>lamiids</taxon>
        <taxon>Solanales</taxon>
        <taxon>Solanaceae</taxon>
        <taxon>Solanoideae</taxon>
        <taxon>Capsiceae</taxon>
        <taxon>Capsicum</taxon>
    </lineage>
</organism>
<keyword evidence="4" id="KW-0677">Repeat</keyword>
<accession>A0A2G2WWK4</accession>
<dbReference type="Proteomes" id="UP000224567">
    <property type="component" value="Unassembled WGS sequence"/>
</dbReference>
<proteinExistence type="predicted"/>
<dbReference type="AlphaFoldDB" id="A0A2G2WWK4"/>
<evidence type="ECO:0000256" key="2">
    <source>
        <dbReference type="ARBA" id="ARBA00022614"/>
    </source>
</evidence>
<keyword evidence="6" id="KW-0472">Membrane</keyword>
<dbReference type="InterPro" id="IPR051809">
    <property type="entry name" value="Plant_receptor-like_S/T_kinase"/>
</dbReference>
<evidence type="ECO:0000256" key="5">
    <source>
        <dbReference type="ARBA" id="ARBA00022989"/>
    </source>
</evidence>
<dbReference type="SUPFAM" id="SSF56112">
    <property type="entry name" value="Protein kinase-like (PK-like)"/>
    <property type="match status" value="1"/>
</dbReference>
<keyword evidence="8" id="KW-1185">Reference proteome</keyword>
<evidence type="ECO:0000256" key="4">
    <source>
        <dbReference type="ARBA" id="ARBA00022737"/>
    </source>
</evidence>
<keyword evidence="5" id="KW-1133">Transmembrane helix</keyword>
<comment type="caution">
    <text evidence="7">The sequence shown here is derived from an EMBL/GenBank/DDBJ whole genome shotgun (WGS) entry which is preliminary data.</text>
</comment>
<dbReference type="InterPro" id="IPR011009">
    <property type="entry name" value="Kinase-like_dom_sf"/>
</dbReference>
<reference evidence="7 8" key="1">
    <citation type="journal article" date="2017" name="Genome Biol.">
        <title>New reference genome sequences of hot pepper reveal the massive evolution of plant disease-resistance genes by retroduplication.</title>
        <authorList>
            <person name="Kim S."/>
            <person name="Park J."/>
            <person name="Yeom S.I."/>
            <person name="Kim Y.M."/>
            <person name="Seo E."/>
            <person name="Kim K.T."/>
            <person name="Kim M.S."/>
            <person name="Lee J.M."/>
            <person name="Cheong K."/>
            <person name="Shin H.S."/>
            <person name="Kim S.B."/>
            <person name="Han K."/>
            <person name="Lee J."/>
            <person name="Park M."/>
            <person name="Lee H.A."/>
            <person name="Lee H.Y."/>
            <person name="Lee Y."/>
            <person name="Oh S."/>
            <person name="Lee J.H."/>
            <person name="Choi E."/>
            <person name="Choi E."/>
            <person name="Lee S.E."/>
            <person name="Jeon J."/>
            <person name="Kim H."/>
            <person name="Choi G."/>
            <person name="Song H."/>
            <person name="Lee J."/>
            <person name="Lee S.C."/>
            <person name="Kwon J.K."/>
            <person name="Lee H.Y."/>
            <person name="Koo N."/>
            <person name="Hong Y."/>
            <person name="Kim R.W."/>
            <person name="Kang W.H."/>
            <person name="Huh J.H."/>
            <person name="Kang B.C."/>
            <person name="Yang T.J."/>
            <person name="Lee Y.H."/>
            <person name="Bennetzen J.L."/>
            <person name="Choi D."/>
        </authorList>
    </citation>
    <scope>NUCLEOTIDE SEQUENCE [LARGE SCALE GENOMIC DNA]</scope>
    <source>
        <strain evidence="8">cv. PBC81</strain>
    </source>
</reference>
<sequence>MGEPVRSGHFEAKLVCYSHGSGGGPRVRMCHGPKKLLGHVGEVGEHPSVALVCGQGNLVGQMGEMVRMGHFEAKSVWAILLVKRVKRRESGILGPNRCAIVHSSMDGLEVQGCCGPKIYSGLSVRLESIPVLLVYAGRAIWVDDKIPNIDGLYGRVHLVGQTSETTQNDANEAYGGLIDELLPTVLGLGLGFRAIWLVKREKQCERGILWKNRCAIPQFLGWAQVYLVCRMNEMARMGVLGQNLCAIAHGSEGHLVVKRAKRREQGILGPNRCAIAHGFRGGPKVPYVENRFGHAKVAGNHPNVVRLYGWGHLVVQAGETTQIGHFGAKSLCYSPWFPGWARGCRRLKIDSGVTGRLGSVLVFPFCVREAIRLVKRAKWHEWGILVPNRCAIAYSSGGGPWVRGLRGPKINSGMAKRIRSISVLPVCVDEAIWSVKQVKPHEWGILGPNRCAITLGCSRVPVAKRHEWSILGPNRCAIAHGSGGRPRVQGCRGSKINSGVPGRLAKRHEWSILGPNRCAIAHGSGGRPRVQGCRGSKINSGVPGRLVSVPVFPVCVGGAIWLVKRAKRREQSILRPNRCAIAHDFEGGPRVLGAVDQKLTRACQGVVFATMAFVLLWIRYRKGKSAPQQAESLSTVTRERISYYELLQPMDELSEKNLIGFGSFVSVYKGVLRSGTAIAVKVFKLQVDAAFKSFDTKCDVL</sequence>
<keyword evidence="3" id="KW-0812">Transmembrane</keyword>
<evidence type="ECO:0000256" key="1">
    <source>
        <dbReference type="ARBA" id="ARBA00004370"/>
    </source>
</evidence>
<dbReference type="OrthoDB" id="1710049at2759"/>
<reference evidence="8" key="2">
    <citation type="journal article" date="2017" name="J. Anim. Genet.">
        <title>Multiple reference genome sequences of hot pepper reveal the massive evolution of plant disease resistance genes by retroduplication.</title>
        <authorList>
            <person name="Kim S."/>
            <person name="Park J."/>
            <person name="Yeom S.-I."/>
            <person name="Kim Y.-M."/>
            <person name="Seo E."/>
            <person name="Kim K.-T."/>
            <person name="Kim M.-S."/>
            <person name="Lee J.M."/>
            <person name="Cheong K."/>
            <person name="Shin H.-S."/>
            <person name="Kim S.-B."/>
            <person name="Han K."/>
            <person name="Lee J."/>
            <person name="Park M."/>
            <person name="Lee H.-A."/>
            <person name="Lee H.-Y."/>
            <person name="Lee Y."/>
            <person name="Oh S."/>
            <person name="Lee J.H."/>
            <person name="Choi E."/>
            <person name="Choi E."/>
            <person name="Lee S.E."/>
            <person name="Jeon J."/>
            <person name="Kim H."/>
            <person name="Choi G."/>
            <person name="Song H."/>
            <person name="Lee J."/>
            <person name="Lee S.-C."/>
            <person name="Kwon J.-K."/>
            <person name="Lee H.-Y."/>
            <person name="Koo N."/>
            <person name="Hong Y."/>
            <person name="Kim R.W."/>
            <person name="Kang W.-H."/>
            <person name="Huh J.H."/>
            <person name="Kang B.-C."/>
            <person name="Yang T.-J."/>
            <person name="Lee Y.-H."/>
            <person name="Bennetzen J.L."/>
            <person name="Choi D."/>
        </authorList>
    </citation>
    <scope>NUCLEOTIDE SEQUENCE [LARGE SCALE GENOMIC DNA]</scope>
    <source>
        <strain evidence="8">cv. PBC81</strain>
    </source>
</reference>